<feature type="compositionally biased region" description="Pro residues" evidence="1">
    <location>
        <begin position="379"/>
        <end position="388"/>
    </location>
</feature>
<feature type="compositionally biased region" description="Polar residues" evidence="1">
    <location>
        <begin position="440"/>
        <end position="453"/>
    </location>
</feature>
<feature type="compositionally biased region" description="Low complexity" evidence="1">
    <location>
        <begin position="500"/>
        <end position="520"/>
    </location>
</feature>
<feature type="region of interest" description="Disordered" evidence="1">
    <location>
        <begin position="1"/>
        <end position="31"/>
    </location>
</feature>
<feature type="compositionally biased region" description="Polar residues" evidence="1">
    <location>
        <begin position="366"/>
        <end position="378"/>
    </location>
</feature>
<feature type="compositionally biased region" description="Low complexity" evidence="1">
    <location>
        <begin position="255"/>
        <end position="266"/>
    </location>
</feature>
<proteinExistence type="predicted"/>
<feature type="compositionally biased region" description="Polar residues" evidence="1">
    <location>
        <begin position="326"/>
        <end position="341"/>
    </location>
</feature>
<dbReference type="AlphaFoldDB" id="A0A5K3F5D8"/>
<feature type="compositionally biased region" description="Polar residues" evidence="1">
    <location>
        <begin position="216"/>
        <end position="231"/>
    </location>
</feature>
<feature type="compositionally biased region" description="Polar residues" evidence="1">
    <location>
        <begin position="171"/>
        <end position="181"/>
    </location>
</feature>
<reference evidence="2" key="1">
    <citation type="submission" date="2019-11" db="UniProtKB">
        <authorList>
            <consortium name="WormBaseParasite"/>
        </authorList>
    </citation>
    <scope>IDENTIFICATION</scope>
</reference>
<name>A0A5K3F5D8_MESCO</name>
<feature type="region of interest" description="Disordered" evidence="1">
    <location>
        <begin position="87"/>
        <end position="536"/>
    </location>
</feature>
<accession>A0A5K3F5D8</accession>
<evidence type="ECO:0000313" key="2">
    <source>
        <dbReference type="WBParaSite" id="MCU_005582-RA"/>
    </source>
</evidence>
<evidence type="ECO:0000256" key="1">
    <source>
        <dbReference type="SAM" id="MobiDB-lite"/>
    </source>
</evidence>
<dbReference type="WBParaSite" id="MCU_005582-RA">
    <property type="protein sequence ID" value="MCU_005582-RA"/>
    <property type="gene ID" value="MCU_005582"/>
</dbReference>
<feature type="compositionally biased region" description="Polar residues" evidence="1">
    <location>
        <begin position="481"/>
        <end position="499"/>
    </location>
</feature>
<feature type="compositionally biased region" description="Polar residues" evidence="1">
    <location>
        <begin position="422"/>
        <end position="431"/>
    </location>
</feature>
<protein>
    <submittedName>
        <fullName evidence="2">WH2 domain-containing protein</fullName>
    </submittedName>
</protein>
<feature type="compositionally biased region" description="Low complexity" evidence="1">
    <location>
        <begin position="307"/>
        <end position="316"/>
    </location>
</feature>
<organism evidence="2">
    <name type="scientific">Mesocestoides corti</name>
    <name type="common">Flatworm</name>
    <dbReference type="NCBI Taxonomy" id="53468"/>
    <lineage>
        <taxon>Eukaryota</taxon>
        <taxon>Metazoa</taxon>
        <taxon>Spiralia</taxon>
        <taxon>Lophotrochozoa</taxon>
        <taxon>Platyhelminthes</taxon>
        <taxon>Cestoda</taxon>
        <taxon>Eucestoda</taxon>
        <taxon>Cyclophyllidea</taxon>
        <taxon>Mesocestoididae</taxon>
        <taxon>Mesocestoides</taxon>
    </lineage>
</organism>
<sequence length="536" mass="55703">MAFANDTQPVPEKINDTLNGSDLTGPAESNGIKKVKKRKGFSLCGLNCMGRKEKDADLYSSAVSQTLEKGDVGAPTTEVVPPQHLQQVVEPPSQVSPCPTAEEPTGDVDVTAVNVQPLHKEEEPSAETANAQQLLAPVVSQVPTPSPRTQPADIVASPSKPPIPTRVFENSPPTTIETPNKNVDEPDGTTTAPQPSPSKHIGKIISQCDAPLPKPLNTSSSTETTQLAFSTKTHERENIPPSLIIKNEPEDVGCAGPAANGSSSPSLKKPESAIVPSSPGKMSIVSSGGGSPHSGIPLPRNPTRAISSITHNSSSSADAILDSKPSDSSGTFWQPDVTPQSLDPLAESVEPGRKHPNSVAKLPVPETSTFSHNGTPGESPSPSPPQPAQPTAQARRTSGLMGPKVVVNKPGINVYKGRHAPSITQSPSPSATKPGPEGDLQTNSPSTPTIQKTPSPPTGGKTSNIRPPLVTTDAIGGARYQSRTSIPKRSSSGTRNGLDSPSNSASTSPPSTPATRSTPTGIRVPSRVPRQTILKQ</sequence>